<proteinExistence type="inferred from homology"/>
<dbReference type="InterPro" id="IPR051851">
    <property type="entry name" value="EFR3_Homologs"/>
</dbReference>
<accession>A0A915LBY3</accession>
<sequence length="499" mass="56529">MDILGCGCCKACQPRYKRLVDSIYPAYPEMGLVKSNMQKLTFYAISHPEKLDRIGDYLANKLSRDIYRLRIGFVRLSVEAMDSLLAACHGSPSLNLFVESFLKVIQKLLETQQPDFEIMATDSFVGFANIQEDTPSYHRRYDFFISKFSSLCHNCHPANSIKSKLRGAGIKGLRGVVRKTVSDDLQANIWEKQHMEKIIPSLLFNMHDGMSRIKVRCLVLQDNISQKNLNLRILIILQWNLLNDAASHSGIDSIDARRNIFSSDENADEMPLSLADSCLRELIGKASFGNMKGVLQPVLNHFDNHRLWFGCPPTFAIACFEIIMYSIQAQYSYFVIQLVINHLDLHSDDDVDIRLGIATVLSRIVLIATNTSIGPTLLEIFNSMLRHLRQSVDMQFNSTDSLSDDTERQYQETLINTMGDFANNLPDYQKVEIMLFIIGKVPTHGGRQAESFLLKVLVRTLLKVATKYRTGHLATVLSPSFLEPLLRLALNDDSCVRLL</sequence>
<evidence type="ECO:0000313" key="2">
    <source>
        <dbReference type="Proteomes" id="UP000887565"/>
    </source>
</evidence>
<dbReference type="Proteomes" id="UP000887565">
    <property type="component" value="Unplaced"/>
</dbReference>
<dbReference type="InterPro" id="IPR049152">
    <property type="entry name" value="EFR3-like_ARM"/>
</dbReference>
<dbReference type="OMA" id="NICEDTT"/>
<dbReference type="Pfam" id="PF21052">
    <property type="entry name" value="EFR3_ARM"/>
    <property type="match status" value="1"/>
</dbReference>
<evidence type="ECO:0000313" key="3">
    <source>
        <dbReference type="WBParaSite" id="nRc.2.0.1.t48367-RA"/>
    </source>
</evidence>
<name>A0A915LBY3_ROMCU</name>
<dbReference type="GO" id="GO:0072659">
    <property type="term" value="P:protein localization to plasma membrane"/>
    <property type="evidence" value="ECO:0007669"/>
    <property type="project" value="TreeGrafter"/>
</dbReference>
<dbReference type="PANTHER" id="PTHR12444">
    <property type="entry name" value="PROTEIN EFR3 HOMOLOG CMP44E"/>
    <property type="match status" value="1"/>
</dbReference>
<dbReference type="PANTHER" id="PTHR12444:SF8">
    <property type="entry name" value="PROTEIN EFR3 HOMOLOG CMP44E"/>
    <property type="match status" value="1"/>
</dbReference>
<dbReference type="AlphaFoldDB" id="A0A915LBY3"/>
<dbReference type="InterPro" id="IPR016024">
    <property type="entry name" value="ARM-type_fold"/>
</dbReference>
<dbReference type="WBParaSite" id="nRc.2.0.1.t48367-RA">
    <property type="protein sequence ID" value="nRc.2.0.1.t48367-RA"/>
    <property type="gene ID" value="nRc.2.0.1.g48367"/>
</dbReference>
<evidence type="ECO:0000256" key="1">
    <source>
        <dbReference type="ARBA" id="ARBA00010216"/>
    </source>
</evidence>
<reference evidence="3" key="1">
    <citation type="submission" date="2022-11" db="UniProtKB">
        <authorList>
            <consortium name="WormBaseParasite"/>
        </authorList>
    </citation>
    <scope>IDENTIFICATION</scope>
</reference>
<protein>
    <submittedName>
        <fullName evidence="3">Uncharacterized protein</fullName>
    </submittedName>
</protein>
<dbReference type="GO" id="GO:0005886">
    <property type="term" value="C:plasma membrane"/>
    <property type="evidence" value="ECO:0007669"/>
    <property type="project" value="TreeGrafter"/>
</dbReference>
<organism evidence="2 3">
    <name type="scientific">Romanomermis culicivorax</name>
    <name type="common">Nematode worm</name>
    <dbReference type="NCBI Taxonomy" id="13658"/>
    <lineage>
        <taxon>Eukaryota</taxon>
        <taxon>Metazoa</taxon>
        <taxon>Ecdysozoa</taxon>
        <taxon>Nematoda</taxon>
        <taxon>Enoplea</taxon>
        <taxon>Dorylaimia</taxon>
        <taxon>Mermithida</taxon>
        <taxon>Mermithoidea</taxon>
        <taxon>Mermithidae</taxon>
        <taxon>Romanomermis</taxon>
    </lineage>
</organism>
<dbReference type="SUPFAM" id="SSF48371">
    <property type="entry name" value="ARM repeat"/>
    <property type="match status" value="1"/>
</dbReference>
<comment type="similarity">
    <text evidence="1">Belongs to the EFR3 family.</text>
</comment>
<keyword evidence="2" id="KW-1185">Reference proteome</keyword>